<name>A0A2U1CQ29_9BURK</name>
<feature type="binding site" evidence="10">
    <location>
        <position position="143"/>
    </location>
    <ligand>
        <name>L-glutamate</name>
        <dbReference type="ChEBI" id="CHEBI:29985"/>
    </ligand>
</feature>
<evidence type="ECO:0000256" key="2">
    <source>
        <dbReference type="ARBA" id="ARBA00001089"/>
    </source>
</evidence>
<dbReference type="AlphaFoldDB" id="A0A2U1CQ29"/>
<dbReference type="InterPro" id="IPR043137">
    <property type="entry name" value="GGT_ssub_C"/>
</dbReference>
<gene>
    <name evidence="14" type="ORF">C7440_0371</name>
</gene>
<dbReference type="EC" id="2.3.2.2" evidence="11"/>
<evidence type="ECO:0000313" key="14">
    <source>
        <dbReference type="EMBL" id="PVY67985.1"/>
    </source>
</evidence>
<keyword evidence="7 11" id="KW-0012">Acyltransferase</keyword>
<evidence type="ECO:0000256" key="9">
    <source>
        <dbReference type="PIRSR" id="PIRSR600101-1"/>
    </source>
</evidence>
<evidence type="ECO:0000256" key="3">
    <source>
        <dbReference type="ARBA" id="ARBA00009381"/>
    </source>
</evidence>
<dbReference type="GO" id="GO:0036374">
    <property type="term" value="F:glutathione hydrolase activity"/>
    <property type="evidence" value="ECO:0007669"/>
    <property type="project" value="UniProtKB-UniRule"/>
</dbReference>
<feature type="binding site" evidence="10">
    <location>
        <position position="469"/>
    </location>
    <ligand>
        <name>L-glutamate</name>
        <dbReference type="ChEBI" id="CHEBI:29985"/>
    </ligand>
</feature>
<keyword evidence="5 11" id="KW-0378">Hydrolase</keyword>
<comment type="catalytic activity">
    <reaction evidence="8 11">
        <text>an N-terminal (5-L-glutamyl)-[peptide] + an alpha-amino acid = 5-L-glutamyl amino acid + an N-terminal L-alpha-aminoacyl-[peptide]</text>
        <dbReference type="Rhea" id="RHEA:23904"/>
        <dbReference type="Rhea" id="RHEA-COMP:9780"/>
        <dbReference type="Rhea" id="RHEA-COMP:9795"/>
        <dbReference type="ChEBI" id="CHEBI:77644"/>
        <dbReference type="ChEBI" id="CHEBI:78597"/>
        <dbReference type="ChEBI" id="CHEBI:78599"/>
        <dbReference type="ChEBI" id="CHEBI:78608"/>
        <dbReference type="EC" id="2.3.2.2"/>
    </reaction>
</comment>
<evidence type="ECO:0000256" key="5">
    <source>
        <dbReference type="ARBA" id="ARBA00022801"/>
    </source>
</evidence>
<dbReference type="GO" id="GO:0006751">
    <property type="term" value="P:glutathione catabolic process"/>
    <property type="evidence" value="ECO:0007669"/>
    <property type="project" value="UniProtKB-UniRule"/>
</dbReference>
<comment type="similarity">
    <text evidence="3 11">Belongs to the gamma-glutamyltransferase family.</text>
</comment>
<dbReference type="EMBL" id="QEKO01000001">
    <property type="protein sequence ID" value="PVY67985.1"/>
    <property type="molecule type" value="Genomic_DNA"/>
</dbReference>
<sequence length="609" mass="64994">MRFGIERLATTLMLTWACGFGAVAGAAQTAAPAMLSRGPEAHGNPQGMQARPVSDEHTNPEGGSGYTEKALVRGEHFMIATANPLASEAGYEMLRRGGSAVDAAIAAQLVLNLVEPQSSGIGGGAFMVYYSQADDKLIAYDGRETAPMSAQSARFMHDGRPLPYGAAVNSGMSVGVPGVLRAVELAHGQHGLLPWPDLFQPAINIAENGFPVSRRMHMMVARSKALARQPAAAAYFFDDEGKPWPVGHVLKNPEFAKVLRLIAGQGADAFYTGSIAHDIVDAVRTHDTPGDLALADMEGYEAKQRQALCGAYRSYRVCGMPPPSSGVLGILQMLGILEQFPMSSYEPTSLQAVHYFSEAGRLAYADRDYYVADPGFVDVPVKALIDPTYLKARAALIDADRSMGVAPPGDPVSRLASLGRDNALEIPSTSHIVAVDAQGNVLSMTTTIESAFGSKIFVHGFLLNNQLTDFSLNPMDRQGRLVANRVEPGKRPRSTMAPVIVFREGKPYMAVGSPGGSAIMNYVAQALVGVMDWKLDIQQAISLPHYGSRNRQTELERGTSLEGLAQPLRAMGHEVNLLEFPSGLQGIVIDEHGLSGGADPRREGVALGD</sequence>
<dbReference type="PRINTS" id="PR01210">
    <property type="entry name" value="GGTRANSPTASE"/>
</dbReference>
<comment type="subunit">
    <text evidence="11">This enzyme consists of two polypeptide chains, which are synthesized in precursor form from a single polypeptide.</text>
</comment>
<comment type="catalytic activity">
    <reaction evidence="1 11">
        <text>an S-substituted glutathione + H2O = an S-substituted L-cysteinylglycine + L-glutamate</text>
        <dbReference type="Rhea" id="RHEA:59468"/>
        <dbReference type="ChEBI" id="CHEBI:15377"/>
        <dbReference type="ChEBI" id="CHEBI:29985"/>
        <dbReference type="ChEBI" id="CHEBI:90779"/>
        <dbReference type="ChEBI" id="CHEBI:143103"/>
        <dbReference type="EC" id="3.4.19.13"/>
    </reaction>
</comment>
<organism evidence="14 15">
    <name type="scientific">Pusillimonas noertemannii</name>
    <dbReference type="NCBI Taxonomy" id="305977"/>
    <lineage>
        <taxon>Bacteria</taxon>
        <taxon>Pseudomonadati</taxon>
        <taxon>Pseudomonadota</taxon>
        <taxon>Betaproteobacteria</taxon>
        <taxon>Burkholderiales</taxon>
        <taxon>Alcaligenaceae</taxon>
        <taxon>Pusillimonas</taxon>
    </lineage>
</organism>
<dbReference type="PANTHER" id="PTHR43199:SF1">
    <property type="entry name" value="GLUTATHIONE HYDROLASE PROENZYME"/>
    <property type="match status" value="1"/>
</dbReference>
<feature type="chain" id="PRO_5015538738" description="Glutathione hydrolase proenzyme" evidence="13">
    <location>
        <begin position="27"/>
        <end position="609"/>
    </location>
</feature>
<feature type="binding site" evidence="10">
    <location>
        <position position="516"/>
    </location>
    <ligand>
        <name>L-glutamate</name>
        <dbReference type="ChEBI" id="CHEBI:29985"/>
    </ligand>
</feature>
<keyword evidence="15" id="KW-1185">Reference proteome</keyword>
<dbReference type="NCBIfam" id="TIGR00066">
    <property type="entry name" value="g_glut_trans"/>
    <property type="match status" value="1"/>
</dbReference>
<evidence type="ECO:0000256" key="8">
    <source>
        <dbReference type="ARBA" id="ARBA00047417"/>
    </source>
</evidence>
<dbReference type="Pfam" id="PF01019">
    <property type="entry name" value="G_glu_transpept"/>
    <property type="match status" value="1"/>
</dbReference>
<protein>
    <recommendedName>
        <fullName evidence="11">Glutathione hydrolase proenzyme</fullName>
        <ecNumber evidence="11">2.3.2.2</ecNumber>
        <ecNumber evidence="11">3.4.19.13</ecNumber>
    </recommendedName>
    <component>
        <recommendedName>
            <fullName evidence="11">Glutathione hydrolase large chain</fullName>
        </recommendedName>
    </component>
    <component>
        <recommendedName>
            <fullName evidence="11">Glutathione hydrolase small chain</fullName>
        </recommendedName>
    </component>
</protein>
<dbReference type="InterPro" id="IPR043138">
    <property type="entry name" value="GGT_lsub"/>
</dbReference>
<dbReference type="EC" id="3.4.19.13" evidence="11"/>
<dbReference type="GO" id="GO:0103068">
    <property type="term" value="F:leukotriene C4 gamma-glutamyl transferase activity"/>
    <property type="evidence" value="ECO:0007669"/>
    <property type="project" value="UniProtKB-EC"/>
</dbReference>
<evidence type="ECO:0000256" key="7">
    <source>
        <dbReference type="ARBA" id="ARBA00023315"/>
    </source>
</evidence>
<dbReference type="STRING" id="1231391.GCA_000308195_01775"/>
<dbReference type="UniPathway" id="UPA00204"/>
<keyword evidence="6 11" id="KW-0865">Zymogen</keyword>
<evidence type="ECO:0000256" key="6">
    <source>
        <dbReference type="ARBA" id="ARBA00023145"/>
    </source>
</evidence>
<evidence type="ECO:0000256" key="12">
    <source>
        <dbReference type="SAM" id="MobiDB-lite"/>
    </source>
</evidence>
<keyword evidence="13" id="KW-0732">Signal</keyword>
<dbReference type="Gene3D" id="1.10.246.130">
    <property type="match status" value="1"/>
</dbReference>
<accession>A0A2U1CQ29</accession>
<feature type="signal peptide" evidence="13">
    <location>
        <begin position="1"/>
        <end position="26"/>
    </location>
</feature>
<feature type="active site" description="Nucleophile" evidence="9">
    <location>
        <position position="429"/>
    </location>
</feature>
<reference evidence="14 15" key="1">
    <citation type="submission" date="2018-04" db="EMBL/GenBank/DDBJ databases">
        <title>Genomic Encyclopedia of Type Strains, Phase IV (KMG-IV): sequencing the most valuable type-strain genomes for metagenomic binning, comparative biology and taxonomic classification.</title>
        <authorList>
            <person name="Goeker M."/>
        </authorList>
    </citation>
    <scope>NUCLEOTIDE SEQUENCE [LARGE SCALE GENOMIC DNA]</scope>
    <source>
        <strain evidence="14 15">DSM 10065</strain>
    </source>
</reference>
<keyword evidence="4 11" id="KW-0808">Transferase</keyword>
<comment type="PTM">
    <text evidence="11">Cleaved by autocatalysis into a large and a small subunit.</text>
</comment>
<comment type="pathway">
    <text evidence="11">Sulfur metabolism; glutathione metabolism.</text>
</comment>
<evidence type="ECO:0000256" key="13">
    <source>
        <dbReference type="SAM" id="SignalP"/>
    </source>
</evidence>
<evidence type="ECO:0000256" key="11">
    <source>
        <dbReference type="RuleBase" id="RU368036"/>
    </source>
</evidence>
<feature type="region of interest" description="Disordered" evidence="12">
    <location>
        <begin position="36"/>
        <end position="67"/>
    </location>
</feature>
<proteinExistence type="inferred from homology"/>
<comment type="caution">
    <text evidence="14">The sequence shown here is derived from an EMBL/GenBank/DDBJ whole genome shotgun (WGS) entry which is preliminary data.</text>
</comment>
<evidence type="ECO:0000313" key="15">
    <source>
        <dbReference type="Proteomes" id="UP000246145"/>
    </source>
</evidence>
<keyword evidence="11" id="KW-0317">Glutathione biosynthesis</keyword>
<comment type="catalytic activity">
    <reaction evidence="2 11">
        <text>glutathione + H2O = L-cysteinylglycine + L-glutamate</text>
        <dbReference type="Rhea" id="RHEA:28807"/>
        <dbReference type="ChEBI" id="CHEBI:15377"/>
        <dbReference type="ChEBI" id="CHEBI:29985"/>
        <dbReference type="ChEBI" id="CHEBI:57925"/>
        <dbReference type="ChEBI" id="CHEBI:61694"/>
        <dbReference type="EC" id="3.4.19.13"/>
    </reaction>
</comment>
<evidence type="ECO:0000256" key="1">
    <source>
        <dbReference type="ARBA" id="ARBA00001049"/>
    </source>
</evidence>
<dbReference type="Proteomes" id="UP000246145">
    <property type="component" value="Unassembled WGS sequence"/>
</dbReference>
<dbReference type="InterPro" id="IPR000101">
    <property type="entry name" value="GGT_peptidase"/>
</dbReference>
<dbReference type="SUPFAM" id="SSF56235">
    <property type="entry name" value="N-terminal nucleophile aminohydrolases (Ntn hydrolases)"/>
    <property type="match status" value="1"/>
</dbReference>
<dbReference type="GO" id="GO:0006750">
    <property type="term" value="P:glutathione biosynthetic process"/>
    <property type="evidence" value="ECO:0007669"/>
    <property type="project" value="UniProtKB-KW"/>
</dbReference>
<evidence type="ECO:0000256" key="10">
    <source>
        <dbReference type="PIRSR" id="PIRSR600101-2"/>
    </source>
</evidence>
<dbReference type="Gene3D" id="3.60.20.40">
    <property type="match status" value="1"/>
</dbReference>
<dbReference type="InterPro" id="IPR029055">
    <property type="entry name" value="Ntn_hydrolases_N"/>
</dbReference>
<feature type="binding site" evidence="10">
    <location>
        <begin position="494"/>
        <end position="495"/>
    </location>
    <ligand>
        <name>L-glutamate</name>
        <dbReference type="ChEBI" id="CHEBI:29985"/>
    </ligand>
</feature>
<evidence type="ECO:0000256" key="4">
    <source>
        <dbReference type="ARBA" id="ARBA00022679"/>
    </source>
</evidence>
<dbReference type="InterPro" id="IPR051792">
    <property type="entry name" value="GGT_bact"/>
</dbReference>
<dbReference type="PANTHER" id="PTHR43199">
    <property type="entry name" value="GLUTATHIONE HYDROLASE"/>
    <property type="match status" value="1"/>
</dbReference>